<reference evidence="7 8" key="1">
    <citation type="journal article" date="2021" name="G3 (Bethesda)">
        <title>Improved contiguity of the threespine stickleback genome using long-read sequencing.</title>
        <authorList>
            <person name="Nath S."/>
            <person name="Shaw D.E."/>
            <person name="White M.A."/>
        </authorList>
    </citation>
    <scope>NUCLEOTIDE SEQUENCE [LARGE SCALE GENOMIC DNA]</scope>
    <source>
        <strain evidence="7 8">Lake Benthic</strain>
    </source>
</reference>
<accession>G3PAG5</accession>
<keyword evidence="3" id="KW-0520">NAD</keyword>
<reference evidence="7" key="2">
    <citation type="submission" date="2025-08" db="UniProtKB">
        <authorList>
            <consortium name="Ensembl"/>
        </authorList>
    </citation>
    <scope>IDENTIFICATION</scope>
</reference>
<dbReference type="Bgee" id="ENSGACG00000011008">
    <property type="expression patterns" value="Expressed in liver and 3 other cell types or tissues"/>
</dbReference>
<dbReference type="Ensembl" id="ENSGACT00000014615.2">
    <property type="protein sequence ID" value="ENSGACP00000014589.2"/>
    <property type="gene ID" value="ENSGACG00000011008.2"/>
</dbReference>
<dbReference type="AlphaFoldDB" id="G3PAG5"/>
<dbReference type="GeneTree" id="ENSGT00940000156799"/>
<dbReference type="FunFam" id="3.40.605.10:FF:000001">
    <property type="entry name" value="Aldehyde dehydrogenase 1"/>
    <property type="match status" value="1"/>
</dbReference>
<dbReference type="GO" id="GO:0001889">
    <property type="term" value="P:liver development"/>
    <property type="evidence" value="ECO:0007669"/>
    <property type="project" value="Ensembl"/>
</dbReference>
<keyword evidence="2 5" id="KW-0560">Oxidoreductase</keyword>
<dbReference type="Gene3D" id="3.40.309.10">
    <property type="entry name" value="Aldehyde Dehydrogenase, Chain A, domain 2"/>
    <property type="match status" value="2"/>
</dbReference>
<evidence type="ECO:0000259" key="6">
    <source>
        <dbReference type="Pfam" id="PF00171"/>
    </source>
</evidence>
<dbReference type="InterPro" id="IPR016163">
    <property type="entry name" value="Ald_DH_C"/>
</dbReference>
<dbReference type="GO" id="GO:0042573">
    <property type="term" value="P:retinoic acid metabolic process"/>
    <property type="evidence" value="ECO:0007669"/>
    <property type="project" value="TreeGrafter"/>
</dbReference>
<evidence type="ECO:0000256" key="3">
    <source>
        <dbReference type="ARBA" id="ARBA00023027"/>
    </source>
</evidence>
<dbReference type="OMA" id="PMPIAAW"/>
<dbReference type="InParanoid" id="G3PAG5"/>
<keyword evidence="8" id="KW-1185">Reference proteome</keyword>
<name>G3PAG5_GASAC</name>
<dbReference type="CDD" id="cd07093">
    <property type="entry name" value="ALDH_F8_HMSADH"/>
    <property type="match status" value="1"/>
</dbReference>
<dbReference type="PANTHER" id="PTHR43720">
    <property type="entry name" value="2-AMINOMUCONIC SEMIALDEHYDE DEHYDROGENASE"/>
    <property type="match status" value="1"/>
</dbReference>
<evidence type="ECO:0000313" key="8">
    <source>
        <dbReference type="Proteomes" id="UP000007635"/>
    </source>
</evidence>
<evidence type="ECO:0000256" key="1">
    <source>
        <dbReference type="ARBA" id="ARBA00009986"/>
    </source>
</evidence>
<dbReference type="Pfam" id="PF00171">
    <property type="entry name" value="Aldedh"/>
    <property type="match status" value="1"/>
</dbReference>
<dbReference type="InterPro" id="IPR016162">
    <property type="entry name" value="Ald_DH_N"/>
</dbReference>
<dbReference type="InterPro" id="IPR029510">
    <property type="entry name" value="Ald_DH_CS_GLU"/>
</dbReference>
<reference evidence="7" key="3">
    <citation type="submission" date="2025-09" db="UniProtKB">
        <authorList>
            <consortium name="Ensembl"/>
        </authorList>
    </citation>
    <scope>IDENTIFICATION</scope>
</reference>
<dbReference type="PROSITE" id="PS00687">
    <property type="entry name" value="ALDEHYDE_DEHYDR_GLU"/>
    <property type="match status" value="1"/>
</dbReference>
<protein>
    <submittedName>
        <fullName evidence="7">Aldehyde dehydrogenase 8 family, member A1</fullName>
    </submittedName>
</protein>
<dbReference type="Gene3D" id="3.40.605.10">
    <property type="entry name" value="Aldehyde Dehydrogenase, Chain A, domain 1"/>
    <property type="match status" value="2"/>
</dbReference>
<dbReference type="PROSITE" id="PS00070">
    <property type="entry name" value="ALDEHYDE_DEHYDR_CYS"/>
    <property type="match status" value="1"/>
</dbReference>
<dbReference type="PANTHER" id="PTHR43720:SF2">
    <property type="entry name" value="2-AMINOMUCONIC SEMIALDEHYDE DEHYDROGENASE"/>
    <property type="match status" value="1"/>
</dbReference>
<comment type="similarity">
    <text evidence="1 5">Belongs to the aldehyde dehydrogenase family.</text>
</comment>
<sequence length="455" mass="49304">MQNPAERSSFLVLENFIGGKFVACGSHIESYDPSIGEVYCRVPDSGEQEVEAAVAAAKEAFPGWSARSPEQRAQVLRKLADLMEANLEELAQAESRDQGKTVALARTLDIPRSVHNFRFFASSALHHTTDCSQMDHVGCLSYTVRSPVGVAGLISPWNLPLYLLTWKIAPAIAAGNTVVAKPSEMTSVTAWMMCKLMQQAGVPPGVVNIVFGTGPRAGDALVGHPEVPLISFTGSTATAQRITERSAPYCKKLSLELGGKNPAIVFADANLDQCIETTVRSSFSNQGEICLCTSRIYVEKSIYSEFLEKFVAAAKKWTTGAPSDPSSSNGALISKEHLEKVRQFVALAKSEGSRVMQEEIFGPVTCVGSFDTEDEAVSKGNGVRYGLSATVWSRDVGKVHRVARRLQAGLVWTNCWLVRDLNLPFGGMKSSGVGREGGKDSYHFFTEVKTITIKQ</sequence>
<dbReference type="InterPro" id="IPR016161">
    <property type="entry name" value="Ald_DH/histidinol_DH"/>
</dbReference>
<evidence type="ECO:0000256" key="5">
    <source>
        <dbReference type="RuleBase" id="RU003345"/>
    </source>
</evidence>
<dbReference type="InterPro" id="IPR016160">
    <property type="entry name" value="Ald_DH_CS_CYS"/>
</dbReference>
<evidence type="ECO:0000313" key="7">
    <source>
        <dbReference type="Ensembl" id="ENSGACP00000014589.2"/>
    </source>
</evidence>
<proteinExistence type="inferred from homology"/>
<evidence type="ECO:0000256" key="2">
    <source>
        <dbReference type="ARBA" id="ARBA00023002"/>
    </source>
</evidence>
<dbReference type="STRING" id="69293.ENSGACP00000014589"/>
<dbReference type="FunCoup" id="G3PAG5">
    <property type="interactions" value="4"/>
</dbReference>
<dbReference type="Proteomes" id="UP000007635">
    <property type="component" value="Chromosome XVIII"/>
</dbReference>
<organism evidence="7 8">
    <name type="scientific">Gasterosteus aculeatus aculeatus</name>
    <name type="common">three-spined stickleback</name>
    <dbReference type="NCBI Taxonomy" id="481459"/>
    <lineage>
        <taxon>Eukaryota</taxon>
        <taxon>Metazoa</taxon>
        <taxon>Chordata</taxon>
        <taxon>Craniata</taxon>
        <taxon>Vertebrata</taxon>
        <taxon>Euteleostomi</taxon>
        <taxon>Actinopterygii</taxon>
        <taxon>Neopterygii</taxon>
        <taxon>Teleostei</taxon>
        <taxon>Neoteleostei</taxon>
        <taxon>Acanthomorphata</taxon>
        <taxon>Eupercaria</taxon>
        <taxon>Perciformes</taxon>
        <taxon>Cottioidei</taxon>
        <taxon>Gasterosteales</taxon>
        <taxon>Gasterosteidae</taxon>
        <taxon>Gasterosteus</taxon>
    </lineage>
</organism>
<dbReference type="InterPro" id="IPR015590">
    <property type="entry name" value="Aldehyde_DH_dom"/>
</dbReference>
<feature type="domain" description="Aldehyde dehydrogenase" evidence="6">
    <location>
        <begin position="26"/>
        <end position="355"/>
    </location>
</feature>
<dbReference type="GO" id="GO:0001758">
    <property type="term" value="F:retinal dehydrogenase (NAD+) activity"/>
    <property type="evidence" value="ECO:0007669"/>
    <property type="project" value="TreeGrafter"/>
</dbReference>
<evidence type="ECO:0000256" key="4">
    <source>
        <dbReference type="PROSITE-ProRule" id="PRU10007"/>
    </source>
</evidence>
<feature type="active site" evidence="4">
    <location>
        <position position="256"/>
    </location>
</feature>
<dbReference type="SUPFAM" id="SSF53720">
    <property type="entry name" value="ALDH-like"/>
    <property type="match status" value="1"/>
</dbReference>
<dbReference type="eggNOG" id="KOG2450">
    <property type="taxonomic scope" value="Eukaryota"/>
</dbReference>